<dbReference type="EMBL" id="GDJX01023530">
    <property type="protein sequence ID" value="JAT44406.1"/>
    <property type="molecule type" value="Transcribed_RNA"/>
</dbReference>
<protein>
    <submittedName>
        <fullName evidence="2">Elongation factor Tu</fullName>
    </submittedName>
</protein>
<dbReference type="AlphaFoldDB" id="A0A1D1XPV0"/>
<proteinExistence type="predicted"/>
<dbReference type="GO" id="GO:0003746">
    <property type="term" value="F:translation elongation factor activity"/>
    <property type="evidence" value="ECO:0007669"/>
    <property type="project" value="UniProtKB-KW"/>
</dbReference>
<evidence type="ECO:0000313" key="2">
    <source>
        <dbReference type="EMBL" id="JAT44406.1"/>
    </source>
</evidence>
<accession>A0A1D1XPV0</accession>
<feature type="non-terminal residue" evidence="2">
    <location>
        <position position="407"/>
    </location>
</feature>
<gene>
    <name evidence="2" type="primary">tuf_0</name>
    <name evidence="2" type="ORF">g.28462</name>
</gene>
<evidence type="ECO:0000256" key="1">
    <source>
        <dbReference type="SAM" id="MobiDB-lite"/>
    </source>
</evidence>
<name>A0A1D1XPV0_9ARAE</name>
<feature type="region of interest" description="Disordered" evidence="1">
    <location>
        <begin position="18"/>
        <end position="42"/>
    </location>
</feature>
<sequence length="407" mass="45812">MMVRFSCFPTHIHYQRTKKDGHQCSQENDAQETAEDSPVFSSDEALQVTSVSATSILHREENVPSNTHTSAEQITSPSSFECCWKSEELNDTSYPGDEIEILQGMGLKKSQSLGSGLDREGRFSCNVETDDEIDQGLPSNNFQDEKFGRLVNLFDNSGLQDVCAFDDVGINLLNRNQENIFGINGDPVSNDSIFSIGNMKLLDNKFCEVGEEISPYHVVELDHKSTLHTFSKSHSLPCLGICESSPACRLMQHRSRSFENLCTVDITSEHFDGGLHSRTSLHQYSVASPCHDMSQTSDPIGERVHSEEDLGDSCVISSANKECKEVSDNEKYFMTQSRNHTLNSKFNDDYTAHNLSVSLDDEWRETEINGINDVDTQLEEASGKWHELSSKNFNIKRVEEWIRQIDI</sequence>
<organism evidence="2">
    <name type="scientific">Anthurium amnicola</name>
    <dbReference type="NCBI Taxonomy" id="1678845"/>
    <lineage>
        <taxon>Eukaryota</taxon>
        <taxon>Viridiplantae</taxon>
        <taxon>Streptophyta</taxon>
        <taxon>Embryophyta</taxon>
        <taxon>Tracheophyta</taxon>
        <taxon>Spermatophyta</taxon>
        <taxon>Magnoliopsida</taxon>
        <taxon>Liliopsida</taxon>
        <taxon>Araceae</taxon>
        <taxon>Pothoideae</taxon>
        <taxon>Potheae</taxon>
        <taxon>Anthurium</taxon>
    </lineage>
</organism>
<keyword evidence="2" id="KW-0648">Protein biosynthesis</keyword>
<keyword evidence="2" id="KW-0251">Elongation factor</keyword>
<reference evidence="2" key="1">
    <citation type="submission" date="2015-07" db="EMBL/GenBank/DDBJ databases">
        <title>Transcriptome Assembly of Anthurium amnicola.</title>
        <authorList>
            <person name="Suzuki J."/>
        </authorList>
    </citation>
    <scope>NUCLEOTIDE SEQUENCE</scope>
</reference>